<comment type="caution">
    <text evidence="3">The sequence shown here is derived from an EMBL/GenBank/DDBJ whole genome shotgun (WGS) entry which is preliminary data.</text>
</comment>
<name>A0A556V1H6_BAGYA</name>
<keyword evidence="4" id="KW-1185">Reference proteome</keyword>
<dbReference type="GO" id="GO:0004521">
    <property type="term" value="F:RNA endonuclease activity"/>
    <property type="evidence" value="ECO:0007669"/>
    <property type="project" value="TreeGrafter"/>
</dbReference>
<dbReference type="EMBL" id="VCAZ01000095">
    <property type="protein sequence ID" value="TSR63292.1"/>
    <property type="molecule type" value="Genomic_DNA"/>
</dbReference>
<feature type="domain" description="Rege-1 UBA-like" evidence="2">
    <location>
        <begin position="17"/>
        <end position="55"/>
    </location>
</feature>
<dbReference type="GO" id="GO:0061158">
    <property type="term" value="P:3'-UTR-mediated mRNA destabilization"/>
    <property type="evidence" value="ECO:0007669"/>
    <property type="project" value="TreeGrafter"/>
</dbReference>
<organism evidence="3 4">
    <name type="scientific">Bagarius yarrelli</name>
    <name type="common">Goonch</name>
    <name type="synonym">Bagrus yarrelli</name>
    <dbReference type="NCBI Taxonomy" id="175774"/>
    <lineage>
        <taxon>Eukaryota</taxon>
        <taxon>Metazoa</taxon>
        <taxon>Chordata</taxon>
        <taxon>Craniata</taxon>
        <taxon>Vertebrata</taxon>
        <taxon>Euteleostomi</taxon>
        <taxon>Actinopterygii</taxon>
        <taxon>Neopterygii</taxon>
        <taxon>Teleostei</taxon>
        <taxon>Ostariophysi</taxon>
        <taxon>Siluriformes</taxon>
        <taxon>Sisoridae</taxon>
        <taxon>Sisorinae</taxon>
        <taxon>Bagarius</taxon>
    </lineage>
</organism>
<dbReference type="AlphaFoldDB" id="A0A556V1H6"/>
<accession>A0A556V1H6</accession>
<evidence type="ECO:0000259" key="2">
    <source>
        <dbReference type="Pfam" id="PF18039"/>
    </source>
</evidence>
<dbReference type="GO" id="GO:0036464">
    <property type="term" value="C:cytoplasmic ribonucleoprotein granule"/>
    <property type="evidence" value="ECO:0007669"/>
    <property type="project" value="TreeGrafter"/>
</dbReference>
<sequence>MERNQPEKQAESSTEFQPQLELFRKLGFSDAHVQAVLLKIGLHTDTNRFLEELIQVRAAETEESVSPPAPVLNAESLRKRQSSSSVPAEKENTAQEEDALKPIVIDGSNVAMR</sequence>
<proteinExistence type="predicted"/>
<dbReference type="Proteomes" id="UP000319801">
    <property type="component" value="Unassembled WGS sequence"/>
</dbReference>
<dbReference type="InterPro" id="IPR040546">
    <property type="entry name" value="Rege-1_UBA-like"/>
</dbReference>
<dbReference type="PANTHER" id="PTHR12876">
    <property type="entry name" value="N4BP1-RELATED"/>
    <property type="match status" value="1"/>
</dbReference>
<dbReference type="GO" id="GO:0003729">
    <property type="term" value="F:mRNA binding"/>
    <property type="evidence" value="ECO:0007669"/>
    <property type="project" value="TreeGrafter"/>
</dbReference>
<dbReference type="Pfam" id="PF18039">
    <property type="entry name" value="UBA_6"/>
    <property type="match status" value="1"/>
</dbReference>
<reference evidence="3 4" key="1">
    <citation type="journal article" date="2019" name="Genome Biol. Evol.">
        <title>Whole-Genome Sequencing of the Giant Devil Catfish, Bagarius yarrelli.</title>
        <authorList>
            <person name="Jiang W."/>
            <person name="Lv Y."/>
            <person name="Cheng L."/>
            <person name="Yang K."/>
            <person name="Chao B."/>
            <person name="Wang X."/>
            <person name="Li Y."/>
            <person name="Pan X."/>
            <person name="You X."/>
            <person name="Zhang Y."/>
            <person name="Yang J."/>
            <person name="Li J."/>
            <person name="Zhang X."/>
            <person name="Liu S."/>
            <person name="Sun C."/>
            <person name="Yang J."/>
            <person name="Shi Q."/>
        </authorList>
    </citation>
    <scope>NUCLEOTIDE SEQUENCE [LARGE SCALE GENOMIC DNA]</scope>
    <source>
        <strain evidence="3">JWS20170419001</strain>
        <tissue evidence="3">Muscle</tissue>
    </source>
</reference>
<dbReference type="OrthoDB" id="392925at2759"/>
<dbReference type="PANTHER" id="PTHR12876:SF10">
    <property type="entry name" value="ENDORIBONUCLEASE ZC3H12A"/>
    <property type="match status" value="1"/>
</dbReference>
<evidence type="ECO:0000313" key="3">
    <source>
        <dbReference type="EMBL" id="TSR63292.1"/>
    </source>
</evidence>
<protein>
    <submittedName>
        <fullName evidence="3">Ribonuclease ZC3H12A</fullName>
    </submittedName>
</protein>
<dbReference type="GO" id="GO:0005634">
    <property type="term" value="C:nucleus"/>
    <property type="evidence" value="ECO:0007669"/>
    <property type="project" value="TreeGrafter"/>
</dbReference>
<dbReference type="InterPro" id="IPR051101">
    <property type="entry name" value="ZC3H12/N4BP1_RNase_Reg"/>
</dbReference>
<evidence type="ECO:0000256" key="1">
    <source>
        <dbReference type="SAM" id="MobiDB-lite"/>
    </source>
</evidence>
<feature type="region of interest" description="Disordered" evidence="1">
    <location>
        <begin position="60"/>
        <end position="113"/>
    </location>
</feature>
<evidence type="ECO:0000313" key="4">
    <source>
        <dbReference type="Proteomes" id="UP000319801"/>
    </source>
</evidence>
<gene>
    <name evidence="3" type="ORF">Baya_11968</name>
</gene>